<feature type="transmembrane region" description="Helical" evidence="5">
    <location>
        <begin position="146"/>
        <end position="166"/>
    </location>
</feature>
<keyword evidence="8" id="KW-1185">Reference proteome</keyword>
<name>A0ABT6AQU8_9BURK</name>
<feature type="transmembrane region" description="Helical" evidence="5">
    <location>
        <begin position="301"/>
        <end position="319"/>
    </location>
</feature>
<feature type="transmembrane region" description="Helical" evidence="5">
    <location>
        <begin position="259"/>
        <end position="281"/>
    </location>
</feature>
<keyword evidence="3 5" id="KW-1133">Transmembrane helix</keyword>
<evidence type="ECO:0000256" key="5">
    <source>
        <dbReference type="SAM" id="Phobius"/>
    </source>
</evidence>
<keyword evidence="4 5" id="KW-0472">Membrane</keyword>
<gene>
    <name evidence="7" type="ORF">P3W85_18640</name>
</gene>
<feature type="transmembrane region" description="Helical" evidence="5">
    <location>
        <begin position="83"/>
        <end position="109"/>
    </location>
</feature>
<feature type="domain" description="Integral membrane bound transporter" evidence="6">
    <location>
        <begin position="222"/>
        <end position="343"/>
    </location>
</feature>
<dbReference type="Pfam" id="PF13515">
    <property type="entry name" value="FUSC_2"/>
    <property type="match status" value="1"/>
</dbReference>
<sequence length="356" mass="37097">MSEKTHLAKALHWSADTQVHPGDMLAAAFGMAVPLLLAGAMGHLSLGLAAALGSLAIGAGARGEPAHDAGSHALDLAAQLAPLAAAASVASMVAGHGALTDAIVILLAGTAAIISGYSRPVAVATTRFVLLLIMAAGVAGNAPHRAGFLLLTLAGALWTCLLLMLAGPWARARRQPGAPMEQAAPVPAATAAQRFRRWKRTLATLSGWQYTARLVFALGGASLLRWLFPGHHFEWTALTVAILIQRQPEVFSIKTTQRVAGTVLGVLGAALLLGYRLPLWVVAINAGWLAGLRPLLRARNYLAYSVVMTPLMVLIMEASRPADGAMLEDRVAATVIGACLVLLADRMPGWLVQPSA</sequence>
<dbReference type="RefSeq" id="WP_276265887.1">
    <property type="nucleotide sequence ID" value="NZ_JARJLM010000318.1"/>
</dbReference>
<dbReference type="InterPro" id="IPR049453">
    <property type="entry name" value="Memb_transporter_dom"/>
</dbReference>
<reference evidence="7 8" key="1">
    <citation type="submission" date="2023-03" db="EMBL/GenBank/DDBJ databases">
        <title>Draft assemblies of triclosan tolerant bacteria isolated from returned activated sludge.</title>
        <authorList>
            <person name="Van Hamelsveld S."/>
        </authorList>
    </citation>
    <scope>NUCLEOTIDE SEQUENCE [LARGE SCALE GENOMIC DNA]</scope>
    <source>
        <strain evidence="7 8">GW210010_S58</strain>
    </source>
</reference>
<evidence type="ECO:0000256" key="4">
    <source>
        <dbReference type="ARBA" id="ARBA00023136"/>
    </source>
</evidence>
<keyword evidence="2 5" id="KW-0812">Transmembrane</keyword>
<evidence type="ECO:0000256" key="3">
    <source>
        <dbReference type="ARBA" id="ARBA00022989"/>
    </source>
</evidence>
<organism evidence="7 8">
    <name type="scientific">Cupriavidus basilensis</name>
    <dbReference type="NCBI Taxonomy" id="68895"/>
    <lineage>
        <taxon>Bacteria</taxon>
        <taxon>Pseudomonadati</taxon>
        <taxon>Pseudomonadota</taxon>
        <taxon>Betaproteobacteria</taxon>
        <taxon>Burkholderiales</taxon>
        <taxon>Burkholderiaceae</taxon>
        <taxon>Cupriavidus</taxon>
    </lineage>
</organism>
<proteinExistence type="predicted"/>
<evidence type="ECO:0000256" key="1">
    <source>
        <dbReference type="ARBA" id="ARBA00004141"/>
    </source>
</evidence>
<comment type="caution">
    <text evidence="7">The sequence shown here is derived from an EMBL/GenBank/DDBJ whole genome shotgun (WGS) entry which is preliminary data.</text>
</comment>
<dbReference type="Proteomes" id="UP001216674">
    <property type="component" value="Unassembled WGS sequence"/>
</dbReference>
<evidence type="ECO:0000259" key="6">
    <source>
        <dbReference type="Pfam" id="PF13515"/>
    </source>
</evidence>
<evidence type="ECO:0000256" key="2">
    <source>
        <dbReference type="ARBA" id="ARBA00022692"/>
    </source>
</evidence>
<evidence type="ECO:0000313" key="8">
    <source>
        <dbReference type="Proteomes" id="UP001216674"/>
    </source>
</evidence>
<feature type="transmembrane region" description="Helical" evidence="5">
    <location>
        <begin position="20"/>
        <end position="37"/>
    </location>
</feature>
<comment type="subcellular location">
    <subcellularLocation>
        <location evidence="1">Membrane</location>
        <topology evidence="1">Multi-pass membrane protein</topology>
    </subcellularLocation>
</comment>
<dbReference type="EMBL" id="JARJLM010000318">
    <property type="protein sequence ID" value="MDF3834962.1"/>
    <property type="molecule type" value="Genomic_DNA"/>
</dbReference>
<accession>A0ABT6AQU8</accession>
<evidence type="ECO:0000313" key="7">
    <source>
        <dbReference type="EMBL" id="MDF3834962.1"/>
    </source>
</evidence>
<feature type="transmembrane region" description="Helical" evidence="5">
    <location>
        <begin position="121"/>
        <end position="140"/>
    </location>
</feature>
<protein>
    <submittedName>
        <fullName evidence="7">FUSC family protein</fullName>
    </submittedName>
</protein>